<dbReference type="SUPFAM" id="SSF53383">
    <property type="entry name" value="PLP-dependent transferases"/>
    <property type="match status" value="1"/>
</dbReference>
<dbReference type="EMBL" id="FQZD01000010">
    <property type="protein sequence ID" value="SHI97253.1"/>
    <property type="molecule type" value="Genomic_DNA"/>
</dbReference>
<dbReference type="PANTHER" id="PTHR30244:SF36">
    <property type="entry name" value="3-OXO-GLUCOSE-6-PHOSPHATE:GLUTAMATE AMINOTRANSFERASE"/>
    <property type="match status" value="1"/>
</dbReference>
<evidence type="ECO:0000313" key="6">
    <source>
        <dbReference type="EMBL" id="SHI97253.1"/>
    </source>
</evidence>
<evidence type="ECO:0000256" key="4">
    <source>
        <dbReference type="PIRSR" id="PIRSR000390-2"/>
    </source>
</evidence>
<accession>A0A1M6FHW5</accession>
<comment type="similarity">
    <text evidence="2 5">Belongs to the DegT/DnrJ/EryC1 family.</text>
</comment>
<keyword evidence="1 4" id="KW-0663">Pyridoxal phosphate</keyword>
<dbReference type="RefSeq" id="WP_149734258.1">
    <property type="nucleotide sequence ID" value="NZ_FQZD01000010.1"/>
</dbReference>
<sequence>MRIPLVDLQQQTQAIKPQVLDKIGALLDSTSFIMGKEVQNLEQQFAGLAGTKQAIACNSGTDALVLILEAMGIGAGDEVITTPFTFFATAESISRVGAIPVFADVDRKTFNLDINRVAEKITAKTKAILPVHIFGQPVDMEPLLQIARQHKLKVIEDACQAVGATYTLADGTVKAVGSLGDAAAFSFYPTKNLGAFGDGGMMTTDDAELAQIVKALRVHGSGMSGKAAYELLTGEAVELGLEGQNQTDATVYDPTKYFNFLIGMNSRLDALQAAILTVKLEKLRQWNDQRRQLSLRYTALLEDCGLLAKVVPQQSLPQAESVYHLYVVVCEERDGLAEFLQSKGITTGIYYPVPLHLQKVYQMGRYKLGYKPGDLPVSEWLSQRTMALPLFPEMTVEQQDYIVAAIRQFYTER</sequence>
<organism evidence="6 7">
    <name type="scientific">Propionispora hippei DSM 15287</name>
    <dbReference type="NCBI Taxonomy" id="1123003"/>
    <lineage>
        <taxon>Bacteria</taxon>
        <taxon>Bacillati</taxon>
        <taxon>Bacillota</taxon>
        <taxon>Negativicutes</taxon>
        <taxon>Selenomonadales</taxon>
        <taxon>Sporomusaceae</taxon>
        <taxon>Propionispora</taxon>
    </lineage>
</organism>
<dbReference type="AlphaFoldDB" id="A0A1M6FHW5"/>
<dbReference type="InterPro" id="IPR000653">
    <property type="entry name" value="DegT/StrS_aminotransferase"/>
</dbReference>
<evidence type="ECO:0000256" key="3">
    <source>
        <dbReference type="PIRSR" id="PIRSR000390-1"/>
    </source>
</evidence>
<reference evidence="6 7" key="1">
    <citation type="submission" date="2016-11" db="EMBL/GenBank/DDBJ databases">
        <authorList>
            <person name="Varghese N."/>
            <person name="Submissions S."/>
        </authorList>
    </citation>
    <scope>NUCLEOTIDE SEQUENCE [LARGE SCALE GENOMIC DNA]</scope>
    <source>
        <strain evidence="6 7">DSM 15287</strain>
    </source>
</reference>
<dbReference type="InterPro" id="IPR015424">
    <property type="entry name" value="PyrdxlP-dep_Trfase"/>
</dbReference>
<gene>
    <name evidence="6" type="ORF">SAMN02745170_01444</name>
</gene>
<proteinExistence type="inferred from homology"/>
<protein>
    <submittedName>
        <fullName evidence="6">dTDP-4-amino-4,6-dideoxygalactose transaminase</fullName>
    </submittedName>
</protein>
<dbReference type="GO" id="GO:0030170">
    <property type="term" value="F:pyridoxal phosphate binding"/>
    <property type="evidence" value="ECO:0007669"/>
    <property type="project" value="TreeGrafter"/>
</dbReference>
<dbReference type="CDD" id="cd00616">
    <property type="entry name" value="AHBA_syn"/>
    <property type="match status" value="1"/>
</dbReference>
<dbReference type="Pfam" id="PF01041">
    <property type="entry name" value="DegT_DnrJ_EryC1"/>
    <property type="match status" value="1"/>
</dbReference>
<dbReference type="InterPro" id="IPR015422">
    <property type="entry name" value="PyrdxlP-dep_Trfase_small"/>
</dbReference>
<evidence type="ECO:0000256" key="2">
    <source>
        <dbReference type="ARBA" id="ARBA00037999"/>
    </source>
</evidence>
<dbReference type="Gene3D" id="3.90.1150.10">
    <property type="entry name" value="Aspartate Aminotransferase, domain 1"/>
    <property type="match status" value="1"/>
</dbReference>
<feature type="active site" description="Proton acceptor" evidence="3">
    <location>
        <position position="191"/>
    </location>
</feature>
<evidence type="ECO:0000313" key="7">
    <source>
        <dbReference type="Proteomes" id="UP000322917"/>
    </source>
</evidence>
<dbReference type="GO" id="GO:0008483">
    <property type="term" value="F:transaminase activity"/>
    <property type="evidence" value="ECO:0007669"/>
    <property type="project" value="TreeGrafter"/>
</dbReference>
<dbReference type="GO" id="GO:0000271">
    <property type="term" value="P:polysaccharide biosynthetic process"/>
    <property type="evidence" value="ECO:0007669"/>
    <property type="project" value="TreeGrafter"/>
</dbReference>
<dbReference type="PIRSF" id="PIRSF000390">
    <property type="entry name" value="PLP_StrS"/>
    <property type="match status" value="1"/>
</dbReference>
<dbReference type="PANTHER" id="PTHR30244">
    <property type="entry name" value="TRANSAMINASE"/>
    <property type="match status" value="1"/>
</dbReference>
<feature type="modified residue" description="N6-(pyridoxal phosphate)lysine" evidence="4">
    <location>
        <position position="191"/>
    </location>
</feature>
<dbReference type="Proteomes" id="UP000322917">
    <property type="component" value="Unassembled WGS sequence"/>
</dbReference>
<name>A0A1M6FHW5_9FIRM</name>
<evidence type="ECO:0000256" key="1">
    <source>
        <dbReference type="ARBA" id="ARBA00022898"/>
    </source>
</evidence>
<evidence type="ECO:0000256" key="5">
    <source>
        <dbReference type="RuleBase" id="RU004508"/>
    </source>
</evidence>
<dbReference type="InterPro" id="IPR015421">
    <property type="entry name" value="PyrdxlP-dep_Trfase_major"/>
</dbReference>
<dbReference type="Gene3D" id="3.40.640.10">
    <property type="entry name" value="Type I PLP-dependent aspartate aminotransferase-like (Major domain)"/>
    <property type="match status" value="1"/>
</dbReference>
<keyword evidence="7" id="KW-1185">Reference proteome</keyword>
<dbReference type="OrthoDB" id="9810913at2"/>